<evidence type="ECO:0000259" key="2">
    <source>
        <dbReference type="Pfam" id="PF02214"/>
    </source>
</evidence>
<comment type="caution">
    <text evidence="3">The sequence shown here is derived from an EMBL/GenBank/DDBJ whole genome shotgun (WGS) entry which is preliminary data.</text>
</comment>
<keyword evidence="4" id="KW-1185">Reference proteome</keyword>
<gene>
    <name evidence="3" type="ORF">C2E20_5175</name>
</gene>
<dbReference type="GO" id="GO:0051260">
    <property type="term" value="P:protein homooligomerization"/>
    <property type="evidence" value="ECO:0007669"/>
    <property type="project" value="InterPro"/>
</dbReference>
<dbReference type="CDD" id="cd18316">
    <property type="entry name" value="BTB_POZ_KCTD-like"/>
    <property type="match status" value="1"/>
</dbReference>
<dbReference type="InterPro" id="IPR003131">
    <property type="entry name" value="T1-type_BTB"/>
</dbReference>
<dbReference type="Gene3D" id="3.30.710.10">
    <property type="entry name" value="Potassium Channel Kv1.1, Chain A"/>
    <property type="match status" value="1"/>
</dbReference>
<dbReference type="SUPFAM" id="SSF54695">
    <property type="entry name" value="POZ domain"/>
    <property type="match status" value="1"/>
</dbReference>
<dbReference type="InterPro" id="IPR045068">
    <property type="entry name" value="BACURD1-3"/>
</dbReference>
<dbReference type="OrthoDB" id="508369at2759"/>
<feature type="region of interest" description="Disordered" evidence="1">
    <location>
        <begin position="125"/>
        <end position="203"/>
    </location>
</feature>
<organism evidence="3 4">
    <name type="scientific">Micractinium conductrix</name>
    <dbReference type="NCBI Taxonomy" id="554055"/>
    <lineage>
        <taxon>Eukaryota</taxon>
        <taxon>Viridiplantae</taxon>
        <taxon>Chlorophyta</taxon>
        <taxon>core chlorophytes</taxon>
        <taxon>Trebouxiophyceae</taxon>
        <taxon>Chlorellales</taxon>
        <taxon>Chlorellaceae</taxon>
        <taxon>Chlorella clade</taxon>
        <taxon>Micractinium</taxon>
    </lineage>
</organism>
<feature type="compositionally biased region" description="Low complexity" evidence="1">
    <location>
        <begin position="178"/>
        <end position="194"/>
    </location>
</feature>
<dbReference type="AlphaFoldDB" id="A0A2P6VBU9"/>
<evidence type="ECO:0000313" key="3">
    <source>
        <dbReference type="EMBL" id="PSC71548.1"/>
    </source>
</evidence>
<feature type="compositionally biased region" description="Basic and acidic residues" evidence="1">
    <location>
        <begin position="165"/>
        <end position="177"/>
    </location>
</feature>
<dbReference type="PANTHER" id="PTHR11145">
    <property type="entry name" value="BTB/POZ DOMAIN-CONTAINING ADAPTER FOR CUL3-MEDIATED RHOA DEGRADATION PROTEIN FAMILY MEMBER"/>
    <property type="match status" value="1"/>
</dbReference>
<dbReference type="InterPro" id="IPR011333">
    <property type="entry name" value="SKP1/BTB/POZ_sf"/>
</dbReference>
<sequence>MTGQYGWAGDGEAGMPQGTALRDAEGNIFIDRDPTFFAYILNYLRDDYVPLPITVRERLALRQEAHYYGLQIVTASEEWRHHSLAETLAEKLGNLEAALQEQQVDTTGIECQLRRIRRRLQAVGSAVMQGSQAHNKNKRGSPTEVGETLEEQTNVSSQPAALESQRAERAARKRAAEAKPSAPGPAAGEPVPAGLHSNTGQGG</sequence>
<feature type="domain" description="Potassium channel tetramerisation-type BTB" evidence="2">
    <location>
        <begin position="20"/>
        <end position="71"/>
    </location>
</feature>
<dbReference type="Pfam" id="PF02214">
    <property type="entry name" value="BTB_2"/>
    <property type="match status" value="1"/>
</dbReference>
<reference evidence="3 4" key="1">
    <citation type="journal article" date="2018" name="Plant J.">
        <title>Genome sequences of Chlorella sorokiniana UTEX 1602 and Micractinium conductrix SAG 241.80: implications to maltose excretion by a green alga.</title>
        <authorList>
            <person name="Arriola M.B."/>
            <person name="Velmurugan N."/>
            <person name="Zhang Y."/>
            <person name="Plunkett M.H."/>
            <person name="Hondzo H."/>
            <person name="Barney B.M."/>
        </authorList>
    </citation>
    <scope>NUCLEOTIDE SEQUENCE [LARGE SCALE GENOMIC DNA]</scope>
    <source>
        <strain evidence="3 4">SAG 241.80</strain>
    </source>
</reference>
<proteinExistence type="predicted"/>
<evidence type="ECO:0000313" key="4">
    <source>
        <dbReference type="Proteomes" id="UP000239649"/>
    </source>
</evidence>
<dbReference type="PANTHER" id="PTHR11145:SF8">
    <property type="entry name" value="RE57120P"/>
    <property type="match status" value="1"/>
</dbReference>
<protein>
    <submittedName>
        <fullName evidence="3">BTB POZ domain-containing KCTD16</fullName>
    </submittedName>
</protein>
<dbReference type="EMBL" id="LHPF02000014">
    <property type="protein sequence ID" value="PSC71548.1"/>
    <property type="molecule type" value="Genomic_DNA"/>
</dbReference>
<evidence type="ECO:0000256" key="1">
    <source>
        <dbReference type="SAM" id="MobiDB-lite"/>
    </source>
</evidence>
<accession>A0A2P6VBU9</accession>
<dbReference type="Proteomes" id="UP000239649">
    <property type="component" value="Unassembled WGS sequence"/>
</dbReference>
<name>A0A2P6VBU9_9CHLO</name>